<dbReference type="EMBL" id="JAQJZL010000004">
    <property type="protein sequence ID" value="KAJ6044706.1"/>
    <property type="molecule type" value="Genomic_DNA"/>
</dbReference>
<evidence type="ECO:0000256" key="5">
    <source>
        <dbReference type="RuleBase" id="RU362110"/>
    </source>
</evidence>
<dbReference type="SUPFAM" id="SSF49899">
    <property type="entry name" value="Concanavalin A-like lectins/glucanases"/>
    <property type="match status" value="1"/>
</dbReference>
<dbReference type="InterPro" id="IPR013189">
    <property type="entry name" value="Glyco_hydro_32_C"/>
</dbReference>
<feature type="domain" description="Glycosyl hydrolase family 32 C-terminal" evidence="7">
    <location>
        <begin position="397"/>
        <end position="574"/>
    </location>
</feature>
<evidence type="ECO:0000259" key="6">
    <source>
        <dbReference type="Pfam" id="PF00251"/>
    </source>
</evidence>
<reference evidence="8" key="2">
    <citation type="submission" date="2023-01" db="EMBL/GenBank/DDBJ databases">
        <authorList>
            <person name="Petersen C."/>
        </authorList>
    </citation>
    <scope>NUCLEOTIDE SEQUENCE</scope>
    <source>
        <strain evidence="8">IBT 15450</strain>
    </source>
</reference>
<evidence type="ECO:0000313" key="9">
    <source>
        <dbReference type="Proteomes" id="UP001219568"/>
    </source>
</evidence>
<dbReference type="Pfam" id="PF08244">
    <property type="entry name" value="Glyco_hydro_32C"/>
    <property type="match status" value="1"/>
</dbReference>
<dbReference type="PANTHER" id="PTHR42800">
    <property type="entry name" value="EXOINULINASE INUD (AFU_ORTHOLOGUE AFUA_5G00480)"/>
    <property type="match status" value="1"/>
</dbReference>
<dbReference type="GO" id="GO:0004575">
    <property type="term" value="F:sucrose alpha-glucosidase activity"/>
    <property type="evidence" value="ECO:0007669"/>
    <property type="project" value="TreeGrafter"/>
</dbReference>
<dbReference type="InterPro" id="IPR023296">
    <property type="entry name" value="Glyco_hydro_beta-prop_sf"/>
</dbReference>
<proteinExistence type="inferred from homology"/>
<reference evidence="8" key="1">
    <citation type="journal article" date="2023" name="IMA Fungus">
        <title>Comparative genomic study of the Penicillium genus elucidates a diverse pangenome and 15 lateral gene transfer events.</title>
        <authorList>
            <person name="Petersen C."/>
            <person name="Sorensen T."/>
            <person name="Nielsen M.R."/>
            <person name="Sondergaard T.E."/>
            <person name="Sorensen J.L."/>
            <person name="Fitzpatrick D.A."/>
            <person name="Frisvad J.C."/>
            <person name="Nielsen K.L."/>
        </authorList>
    </citation>
    <scope>NUCLEOTIDE SEQUENCE</scope>
    <source>
        <strain evidence="8">IBT 15450</strain>
    </source>
</reference>
<dbReference type="Pfam" id="PF00251">
    <property type="entry name" value="Glyco_hydro_32N"/>
    <property type="match status" value="1"/>
</dbReference>
<evidence type="ECO:0000313" key="8">
    <source>
        <dbReference type="EMBL" id="KAJ6044706.1"/>
    </source>
</evidence>
<organism evidence="8 9">
    <name type="scientific">Penicillium canescens</name>
    <dbReference type="NCBI Taxonomy" id="5083"/>
    <lineage>
        <taxon>Eukaryota</taxon>
        <taxon>Fungi</taxon>
        <taxon>Dikarya</taxon>
        <taxon>Ascomycota</taxon>
        <taxon>Pezizomycotina</taxon>
        <taxon>Eurotiomycetes</taxon>
        <taxon>Eurotiomycetidae</taxon>
        <taxon>Eurotiales</taxon>
        <taxon>Aspergillaceae</taxon>
        <taxon>Penicillium</taxon>
    </lineage>
</organism>
<dbReference type="Gene3D" id="2.115.10.20">
    <property type="entry name" value="Glycosyl hydrolase domain, family 43"/>
    <property type="match status" value="1"/>
</dbReference>
<evidence type="ECO:0000256" key="2">
    <source>
        <dbReference type="ARBA" id="ARBA00022729"/>
    </source>
</evidence>
<keyword evidence="2" id="KW-0732">Signal</keyword>
<protein>
    <submittedName>
        <fullName evidence="8">Uncharacterized protein</fullName>
    </submittedName>
</protein>
<evidence type="ECO:0000256" key="3">
    <source>
        <dbReference type="ARBA" id="ARBA00022801"/>
    </source>
</evidence>
<feature type="domain" description="Glycosyl hydrolase family 32 N-terminal" evidence="6">
    <location>
        <begin position="12"/>
        <end position="355"/>
    </location>
</feature>
<comment type="similarity">
    <text evidence="1 5">Belongs to the glycosyl hydrolase 32 family.</text>
</comment>
<sequence length="581" mass="64482">MEPTRIRPSLHFTADYWINDPCAPGYDSATGLYHVFYQCNPHGTEWGSMSWGHITSEDLISWTPSMRPALVPDQPYDHDGVFTGCMAPPTSSEQGPLKVVYSSVQNLPFHWSTLPYPRNAAGLAIAKSNDGGKTWTKCSENPSLMGEPKGIQVTGFRDPFLAEWHALHQLRGQKSLYGLVSGGIAGHGPTAFLYSVPHNNISEWQYLCPLVDMPARFQPSPKWSGNFGVNWECVNFLTLESESNSRVCLILGAEGDVEREHIRNFESSPQIAPRTVRSLLWMFGDLRVENNSARLDYTHGGYLDCGSLYAANSYFESWSKRHIMHAWIPEEDITASYAKDKGWNGALAIPRELFLLSVPNVTRALHGPLSEVASVARVTNGDGSATIQTLGIRPVKEIDQLRKRCGHVYQRQNISLPSSTAEATQTLCSASFSTWELEATISIDPSRCHELGFHIRHNSDMSSCTTITFSLQEETISVSKGRSTSDPNIRNCPEQGPFTLFYRASHLAVGSEDKLENLRIRVISDADVLEVFANDWFALTTTVYSPEYSSPTGISVFANGGQESAVFEEVNVWDGLSTARR</sequence>
<evidence type="ECO:0000259" key="7">
    <source>
        <dbReference type="Pfam" id="PF08244"/>
    </source>
</evidence>
<evidence type="ECO:0000256" key="1">
    <source>
        <dbReference type="ARBA" id="ARBA00009902"/>
    </source>
</evidence>
<dbReference type="GO" id="GO:0005737">
    <property type="term" value="C:cytoplasm"/>
    <property type="evidence" value="ECO:0007669"/>
    <property type="project" value="TreeGrafter"/>
</dbReference>
<keyword evidence="9" id="KW-1185">Reference proteome</keyword>
<dbReference type="InterPro" id="IPR013320">
    <property type="entry name" value="ConA-like_dom_sf"/>
</dbReference>
<keyword evidence="3 5" id="KW-0378">Hydrolase</keyword>
<dbReference type="InterPro" id="IPR001362">
    <property type="entry name" value="Glyco_hydro_32"/>
</dbReference>
<keyword evidence="4 5" id="KW-0326">Glycosidase</keyword>
<dbReference type="InterPro" id="IPR013148">
    <property type="entry name" value="Glyco_hydro_32_N"/>
</dbReference>
<dbReference type="SMART" id="SM00640">
    <property type="entry name" value="Glyco_32"/>
    <property type="match status" value="1"/>
</dbReference>
<dbReference type="Gene3D" id="2.60.120.560">
    <property type="entry name" value="Exo-inulinase, domain 1"/>
    <property type="match status" value="1"/>
</dbReference>
<accession>A0AAD6IFK7</accession>
<dbReference type="GO" id="GO:0005987">
    <property type="term" value="P:sucrose catabolic process"/>
    <property type="evidence" value="ECO:0007669"/>
    <property type="project" value="TreeGrafter"/>
</dbReference>
<dbReference type="SUPFAM" id="SSF75005">
    <property type="entry name" value="Arabinanase/levansucrase/invertase"/>
    <property type="match status" value="1"/>
</dbReference>
<dbReference type="CDD" id="cd18621">
    <property type="entry name" value="GH32_XdINV-like"/>
    <property type="match status" value="1"/>
</dbReference>
<comment type="caution">
    <text evidence="8">The sequence shown here is derived from an EMBL/GenBank/DDBJ whole genome shotgun (WGS) entry which is preliminary data.</text>
</comment>
<gene>
    <name evidence="8" type="ORF">N7460_006061</name>
</gene>
<evidence type="ECO:0000256" key="4">
    <source>
        <dbReference type="ARBA" id="ARBA00023295"/>
    </source>
</evidence>
<name>A0AAD6IFK7_PENCN</name>
<dbReference type="AlphaFoldDB" id="A0AAD6IFK7"/>
<dbReference type="PANTHER" id="PTHR42800:SF3">
    <property type="entry name" value="GLYCOSYL HYDROLASE FAMILY 32 N-TERMINAL DOMAIN-CONTAINING PROTEIN"/>
    <property type="match status" value="1"/>
</dbReference>
<dbReference type="Proteomes" id="UP001219568">
    <property type="component" value="Unassembled WGS sequence"/>
</dbReference>